<evidence type="ECO:0000256" key="3">
    <source>
        <dbReference type="ARBA" id="ARBA00022692"/>
    </source>
</evidence>
<dbReference type="Pfam" id="PF09803">
    <property type="entry name" value="Pet100"/>
    <property type="match status" value="1"/>
</dbReference>
<evidence type="ECO:0000313" key="9">
    <source>
        <dbReference type="EMBL" id="CAG9835135.1"/>
    </source>
</evidence>
<organism evidence="9 10">
    <name type="scientific">Diabrotica balteata</name>
    <name type="common">Banded cucumber beetle</name>
    <dbReference type="NCBI Taxonomy" id="107213"/>
    <lineage>
        <taxon>Eukaryota</taxon>
        <taxon>Metazoa</taxon>
        <taxon>Ecdysozoa</taxon>
        <taxon>Arthropoda</taxon>
        <taxon>Hexapoda</taxon>
        <taxon>Insecta</taxon>
        <taxon>Pterygota</taxon>
        <taxon>Neoptera</taxon>
        <taxon>Endopterygota</taxon>
        <taxon>Coleoptera</taxon>
        <taxon>Polyphaga</taxon>
        <taxon>Cucujiformia</taxon>
        <taxon>Chrysomeloidea</taxon>
        <taxon>Chrysomelidae</taxon>
        <taxon>Galerucinae</taxon>
        <taxon>Diabroticina</taxon>
        <taxon>Diabroticites</taxon>
        <taxon>Diabrotica</taxon>
    </lineage>
</organism>
<gene>
    <name evidence="9" type="ORF">DIABBA_LOCUS8362</name>
</gene>
<keyword evidence="10" id="KW-1185">Reference proteome</keyword>
<evidence type="ECO:0000256" key="7">
    <source>
        <dbReference type="ARBA" id="ARBA00023136"/>
    </source>
</evidence>
<evidence type="ECO:0000256" key="4">
    <source>
        <dbReference type="ARBA" id="ARBA00022946"/>
    </source>
</evidence>
<dbReference type="OrthoDB" id="18175at2759"/>
<dbReference type="GO" id="GO:0033617">
    <property type="term" value="P:mitochondrial respiratory chain complex IV assembly"/>
    <property type="evidence" value="ECO:0007669"/>
    <property type="project" value="InterPro"/>
</dbReference>
<keyword evidence="4" id="KW-0809">Transit peptide</keyword>
<evidence type="ECO:0000256" key="1">
    <source>
        <dbReference type="ARBA" id="ARBA00004167"/>
    </source>
</evidence>
<proteinExistence type="inferred from homology"/>
<dbReference type="GO" id="GO:0051082">
    <property type="term" value="F:unfolded protein binding"/>
    <property type="evidence" value="ECO:0007669"/>
    <property type="project" value="TreeGrafter"/>
</dbReference>
<keyword evidence="3" id="KW-0812">Transmembrane</keyword>
<name>A0A9N9SZ84_DIABA</name>
<dbReference type="EMBL" id="OU898280">
    <property type="protein sequence ID" value="CAG9835135.1"/>
    <property type="molecule type" value="Genomic_DNA"/>
</dbReference>
<keyword evidence="5" id="KW-1133">Transmembrane helix</keyword>
<keyword evidence="7" id="KW-0472">Membrane</keyword>
<comment type="similarity">
    <text evidence="8">Belongs to the PET100 family.</text>
</comment>
<evidence type="ECO:0000256" key="5">
    <source>
        <dbReference type="ARBA" id="ARBA00022989"/>
    </source>
</evidence>
<dbReference type="PANTHER" id="PTHR33968:SF1">
    <property type="entry name" value="PROTEIN PET100 HOMOLOG, MITOCHONDRIAL"/>
    <property type="match status" value="1"/>
</dbReference>
<dbReference type="InterPro" id="IPR018625">
    <property type="entry name" value="Pet100"/>
</dbReference>
<reference evidence="9" key="1">
    <citation type="submission" date="2022-01" db="EMBL/GenBank/DDBJ databases">
        <authorList>
            <person name="King R."/>
        </authorList>
    </citation>
    <scope>NUCLEOTIDE SEQUENCE</scope>
</reference>
<evidence type="ECO:0000256" key="8">
    <source>
        <dbReference type="ARBA" id="ARBA00038077"/>
    </source>
</evidence>
<evidence type="ECO:0008006" key="11">
    <source>
        <dbReference type="Google" id="ProtNLM"/>
    </source>
</evidence>
<keyword evidence="6" id="KW-0496">Mitochondrion</keyword>
<dbReference type="PANTHER" id="PTHR33968">
    <property type="entry name" value="PROTEIN PET100 HOMOLOG, MITOCHONDRIAL"/>
    <property type="match status" value="1"/>
</dbReference>
<evidence type="ECO:0000256" key="2">
    <source>
        <dbReference type="ARBA" id="ARBA00004325"/>
    </source>
</evidence>
<evidence type="ECO:0000256" key="6">
    <source>
        <dbReference type="ARBA" id="ARBA00023128"/>
    </source>
</evidence>
<protein>
    <recommendedName>
        <fullName evidence="11">Protein PET100 homolog, mitochondrial</fullName>
    </recommendedName>
</protein>
<sequence length="79" mass="9527">MGNWQLEIGRMALYIAFPVAMFTYFNQPQYFEDWVIKNKRDMYNAKSVKDQKEFENTINSLRRKQELKLLNQLEAKESS</sequence>
<evidence type="ECO:0000313" key="10">
    <source>
        <dbReference type="Proteomes" id="UP001153709"/>
    </source>
</evidence>
<dbReference type="AlphaFoldDB" id="A0A9N9SZ84"/>
<dbReference type="GO" id="GO:0005743">
    <property type="term" value="C:mitochondrial inner membrane"/>
    <property type="evidence" value="ECO:0007669"/>
    <property type="project" value="TreeGrafter"/>
</dbReference>
<dbReference type="Proteomes" id="UP001153709">
    <property type="component" value="Chromosome 5"/>
</dbReference>
<comment type="subcellular location">
    <subcellularLocation>
        <location evidence="1">Membrane</location>
        <topology evidence="1">Single-pass membrane protein</topology>
    </subcellularLocation>
    <subcellularLocation>
        <location evidence="2">Mitochondrion membrane</location>
    </subcellularLocation>
</comment>
<accession>A0A9N9SZ84</accession>